<dbReference type="Proteomes" id="UP000720508">
    <property type="component" value="Unassembled WGS sequence"/>
</dbReference>
<accession>A0ABS6CL82</accession>
<evidence type="ECO:0000259" key="3">
    <source>
        <dbReference type="SMART" id="SM00827"/>
    </source>
</evidence>
<keyword evidence="1 2" id="KW-0808">Transferase</keyword>
<dbReference type="Pfam" id="PF00698">
    <property type="entry name" value="Acyl_transf_1"/>
    <property type="match status" value="1"/>
</dbReference>
<comment type="caution">
    <text evidence="4">The sequence shown here is derived from an EMBL/GenBank/DDBJ whole genome shotgun (WGS) entry which is preliminary data.</text>
</comment>
<evidence type="ECO:0000313" key="5">
    <source>
        <dbReference type="Proteomes" id="UP000720508"/>
    </source>
</evidence>
<dbReference type="EC" id="2.3.1.39" evidence="2"/>
<keyword evidence="5" id="KW-1185">Reference proteome</keyword>
<dbReference type="InterPro" id="IPR014043">
    <property type="entry name" value="Acyl_transferase_dom"/>
</dbReference>
<comment type="catalytic activity">
    <reaction evidence="2">
        <text>holo-[ACP] + malonyl-CoA = malonyl-[ACP] + CoA</text>
        <dbReference type="Rhea" id="RHEA:41792"/>
        <dbReference type="Rhea" id="RHEA-COMP:9623"/>
        <dbReference type="Rhea" id="RHEA-COMP:9685"/>
        <dbReference type="ChEBI" id="CHEBI:57287"/>
        <dbReference type="ChEBI" id="CHEBI:57384"/>
        <dbReference type="ChEBI" id="CHEBI:64479"/>
        <dbReference type="ChEBI" id="CHEBI:78449"/>
        <dbReference type="EC" id="2.3.1.39"/>
    </reaction>
</comment>
<organism evidence="4 5">
    <name type="scientific">Streptomyces niphimycinicus</name>
    <dbReference type="NCBI Taxonomy" id="2842201"/>
    <lineage>
        <taxon>Bacteria</taxon>
        <taxon>Bacillati</taxon>
        <taxon>Actinomycetota</taxon>
        <taxon>Actinomycetes</taxon>
        <taxon>Kitasatosporales</taxon>
        <taxon>Streptomycetaceae</taxon>
        <taxon>Streptomyces</taxon>
    </lineage>
</organism>
<name>A0ABS6CL82_9ACTN</name>
<reference evidence="4 5" key="1">
    <citation type="submission" date="2021-06" db="EMBL/GenBank/DDBJ databases">
        <authorList>
            <person name="Pan X."/>
        </authorList>
    </citation>
    <scope>NUCLEOTIDE SEQUENCE [LARGE SCALE GENOMIC DNA]</scope>
    <source>
        <strain evidence="4 5">4503</strain>
    </source>
</reference>
<dbReference type="SMART" id="SM00827">
    <property type="entry name" value="PKS_AT"/>
    <property type="match status" value="1"/>
</dbReference>
<proteinExistence type="inferred from homology"/>
<comment type="similarity">
    <text evidence="2">Belongs to the fabD family.</text>
</comment>
<dbReference type="PANTHER" id="PTHR42681">
    <property type="entry name" value="MALONYL-COA-ACYL CARRIER PROTEIN TRANSACYLASE, MITOCHONDRIAL"/>
    <property type="match status" value="1"/>
</dbReference>
<keyword evidence="2" id="KW-0012">Acyltransferase</keyword>
<dbReference type="RefSeq" id="WP_216344607.1">
    <property type="nucleotide sequence ID" value="NZ_JAHLEM010000330.1"/>
</dbReference>
<dbReference type="EMBL" id="JAHLEM010000330">
    <property type="protein sequence ID" value="MBU3867672.1"/>
    <property type="molecule type" value="Genomic_DNA"/>
</dbReference>
<protein>
    <recommendedName>
        <fullName evidence="2">Malonyl CoA-acyl carrier protein transacylase</fullName>
        <ecNumber evidence="2">2.3.1.39</ecNumber>
    </recommendedName>
</protein>
<dbReference type="PANTHER" id="PTHR42681:SF1">
    <property type="entry name" value="MALONYL-COA-ACYL CARRIER PROTEIN TRANSACYLASE, MITOCHONDRIAL"/>
    <property type="match status" value="1"/>
</dbReference>
<evidence type="ECO:0000313" key="4">
    <source>
        <dbReference type="EMBL" id="MBU3867672.1"/>
    </source>
</evidence>
<feature type="domain" description="Malonyl-CoA:ACP transacylase (MAT)" evidence="3">
    <location>
        <begin position="17"/>
        <end position="320"/>
    </location>
</feature>
<dbReference type="PIRSF" id="PIRSF000446">
    <property type="entry name" value="Mct"/>
    <property type="match status" value="1"/>
</dbReference>
<dbReference type="InterPro" id="IPR024925">
    <property type="entry name" value="Malonyl_CoA-ACP_transAc"/>
</dbReference>
<gene>
    <name evidence="4" type="ORF">KN815_27520</name>
</gene>
<dbReference type="InterPro" id="IPR050858">
    <property type="entry name" value="Mal-CoA-ACP_Trans/PKS_FabD"/>
</dbReference>
<evidence type="ECO:0000256" key="1">
    <source>
        <dbReference type="ARBA" id="ARBA00022679"/>
    </source>
</evidence>
<evidence type="ECO:0000256" key="2">
    <source>
        <dbReference type="PIRNR" id="PIRNR000446"/>
    </source>
</evidence>
<sequence>MTTTVYEAVASGGYALLFPGAGAQLPSMARRLCRSFDAAVDVLERADKATGLDLARLCREGTPAELAAPEVSHPAIVTTGLAAAAALRQHLGARWVPPALVCGHSLGHFAALVEAGSLGFDDALRLVAKRARLMGEQTRLRPALMASVGGVPPERVVEWCAGCPPEHGVAVAACFNGPEQTVVSGDTAAVRWVGARAEEEPDVRVRELTAGVASHSPLMEPVQRELRPDLATVALAPPAVPVLLNSTGLATRDTEALRTDLLEQLSVPVRWNDTLRTVVAAGLTVVLDTGPGQVLARAAGLHPELDPVALNFMRPLEKAVPLP</sequence>